<dbReference type="SMART" id="SM00543">
    <property type="entry name" value="MIF4G"/>
    <property type="match status" value="1"/>
</dbReference>
<dbReference type="GeneID" id="34574136"/>
<dbReference type="GO" id="GO:0000398">
    <property type="term" value="P:mRNA splicing, via spliceosome"/>
    <property type="evidence" value="ECO:0007669"/>
    <property type="project" value="TreeGrafter"/>
</dbReference>
<evidence type="ECO:0000313" key="13">
    <source>
        <dbReference type="Proteomes" id="UP000177622"/>
    </source>
</evidence>
<comment type="subcellular location">
    <subcellularLocation>
        <location evidence="1">Nucleus</location>
    </subcellularLocation>
</comment>
<dbReference type="SMART" id="SM00544">
    <property type="entry name" value="MA3"/>
    <property type="match status" value="1"/>
</dbReference>
<dbReference type="OrthoDB" id="3938623at2759"/>
<dbReference type="Proteomes" id="UP000177622">
    <property type="component" value="Unassembled WGS sequence"/>
</dbReference>
<dbReference type="InterPro" id="IPR016024">
    <property type="entry name" value="ARM-type_fold"/>
</dbReference>
<keyword evidence="6" id="KW-0508">mRNA splicing</keyword>
<evidence type="ECO:0000256" key="3">
    <source>
        <dbReference type="ARBA" id="ARBA00011524"/>
    </source>
</evidence>
<dbReference type="RefSeq" id="XP_022490891.1">
    <property type="nucleotide sequence ID" value="XM_022629402.1"/>
</dbReference>
<protein>
    <recommendedName>
        <fullName evidence="8">Pre-mRNA-splicing factor CWC22</fullName>
    </recommendedName>
    <alternativeName>
        <fullName evidence="9">Pre-mRNA-splicing factor cwc22</fullName>
    </alternativeName>
</protein>
<dbReference type="PANTHER" id="PTHR18034:SF3">
    <property type="entry name" value="PRE-MRNA-SPLICING FACTOR CWC22 HOMOLOG"/>
    <property type="match status" value="1"/>
</dbReference>
<dbReference type="STRING" id="1835702.A0A1F5LQI3"/>
<feature type="domain" description="MI" evidence="11">
    <location>
        <begin position="426"/>
        <end position="542"/>
    </location>
</feature>
<dbReference type="InterPro" id="IPR003890">
    <property type="entry name" value="MIF4G-like_typ-3"/>
</dbReference>
<keyword evidence="5" id="KW-0747">Spliceosome</keyword>
<sequence length="826" mass="92021">MSESDLLQSAVRVPTPPPGVSYSPAAASRKRSPPSRSPSPNRRRSPPGDSTRDGTDVPKLDADRALDRERQLAERVREHEKREAARKPLSEEEKQASAKAEYEKLLNMRSGGTYIPPARLRALQAQITDKTSKEYQRMAWEALKKSINGLINKVNVSNIKFIVPELFGENLVRGRGLFCRSIMKAQAASLPFTPIYAAMASIVNTKLPQVGDLLLSRLIVQFRKAFKRNDKAVCISSTTFIAHLCNQQVAHEMLAAQVLLLLLHKPTDDSVEIAVGLTREVGQHLEEMNAPIALAVFDQFRNILHEADIDKRVQYMIEVLFQVRKDRYKDNPAIKEELDLVEEEDQITHRASLDDELETQDTLNIFKFDTEWEEHEEAYKKLKAEILGEDSDEDDEDRSDESEEEESDAEEQQMDIKDQSNTNLVNLRRTIYLTIMSSIDFEECCHKLMKINLPAGLEPELPSMIIECCSQERTYSKFYGLIGERFAKINRLWSDLFEAAFAKYYDTIHRYETNRLRNIAQFFGHLISNDAIGWHVLSVIHLNEEETTSSSRIFVKILFQNLAENLGLPGLQARFRDEILRPSFEGLFPTENPRHTRFSVNYFTSIGMGVLTEDMREHLKNIPRPTVPALPDLHTPAAPGHIHTPALLPGTVVVPTLALLPHLPAAEATHLPALGPPAAVVAHHTVGPGLRQIVPDPGLSLAHRPSAAERVHTREAPVAVAAAVAAHTGLVALSPGLSHRQTRAVPRGTAATPDQSPDLSHPHVAAKVLAEETEAIRGQFLDLHRLLVADATLQLLVPLLLNAGQSHGVGATLGHHLAVDKPAVVM</sequence>
<keyword evidence="13" id="KW-1185">Reference proteome</keyword>
<evidence type="ECO:0000259" key="11">
    <source>
        <dbReference type="PROSITE" id="PS51366"/>
    </source>
</evidence>
<dbReference type="PROSITE" id="PS51366">
    <property type="entry name" value="MI"/>
    <property type="match status" value="1"/>
</dbReference>
<dbReference type="InterPro" id="IPR050781">
    <property type="entry name" value="CWC22_splicing_factor"/>
</dbReference>
<proteinExistence type="inferred from homology"/>
<feature type="region of interest" description="Disordered" evidence="10">
    <location>
        <begin position="1"/>
        <end position="96"/>
    </location>
</feature>
<organism evidence="12 13">
    <name type="scientific">Penicillium arizonense</name>
    <dbReference type="NCBI Taxonomy" id="1835702"/>
    <lineage>
        <taxon>Eukaryota</taxon>
        <taxon>Fungi</taxon>
        <taxon>Dikarya</taxon>
        <taxon>Ascomycota</taxon>
        <taxon>Pezizomycotina</taxon>
        <taxon>Eurotiomycetes</taxon>
        <taxon>Eurotiomycetidae</taxon>
        <taxon>Eurotiales</taxon>
        <taxon>Aspergillaceae</taxon>
        <taxon>Penicillium</taxon>
    </lineage>
</organism>
<evidence type="ECO:0000256" key="4">
    <source>
        <dbReference type="ARBA" id="ARBA00022664"/>
    </source>
</evidence>
<reference evidence="12 13" key="1">
    <citation type="journal article" date="2016" name="Sci. Rep.">
        <title>Penicillium arizonense, a new, genome sequenced fungal species, reveals a high chemical diversity in secreted metabolites.</title>
        <authorList>
            <person name="Grijseels S."/>
            <person name="Nielsen J.C."/>
            <person name="Randelovic M."/>
            <person name="Nielsen J."/>
            <person name="Nielsen K.F."/>
            <person name="Workman M."/>
            <person name="Frisvad J.C."/>
        </authorList>
    </citation>
    <scope>NUCLEOTIDE SEQUENCE [LARGE SCALE GENOMIC DNA]</scope>
    <source>
        <strain evidence="12 13">CBS 141311</strain>
    </source>
</reference>
<evidence type="ECO:0000256" key="10">
    <source>
        <dbReference type="SAM" id="MobiDB-lite"/>
    </source>
</evidence>
<evidence type="ECO:0000256" key="7">
    <source>
        <dbReference type="ARBA" id="ARBA00023242"/>
    </source>
</evidence>
<evidence type="ECO:0000256" key="6">
    <source>
        <dbReference type="ARBA" id="ARBA00023187"/>
    </source>
</evidence>
<comment type="caution">
    <text evidence="12">The sequence shown here is derived from an EMBL/GenBank/DDBJ whole genome shotgun (WGS) entry which is preliminary data.</text>
</comment>
<feature type="compositionally biased region" description="Basic and acidic residues" evidence="10">
    <location>
        <begin position="50"/>
        <end position="96"/>
    </location>
</feature>
<dbReference type="GO" id="GO:0071013">
    <property type="term" value="C:catalytic step 2 spliceosome"/>
    <property type="evidence" value="ECO:0007669"/>
    <property type="project" value="TreeGrafter"/>
</dbReference>
<feature type="compositionally biased region" description="Acidic residues" evidence="10">
    <location>
        <begin position="387"/>
        <end position="413"/>
    </location>
</feature>
<gene>
    <name evidence="12" type="ORF">PENARI_c004G10524</name>
</gene>
<comment type="subunit">
    <text evidence="3">Associated with the spliceosome.</text>
</comment>
<evidence type="ECO:0000256" key="9">
    <source>
        <dbReference type="ARBA" id="ARBA00069506"/>
    </source>
</evidence>
<evidence type="ECO:0000313" key="12">
    <source>
        <dbReference type="EMBL" id="OGE55462.1"/>
    </source>
</evidence>
<comment type="similarity">
    <text evidence="2">Belongs to the CWC22 family.</text>
</comment>
<evidence type="ECO:0000256" key="8">
    <source>
        <dbReference type="ARBA" id="ARBA00040804"/>
    </source>
</evidence>
<dbReference type="InterPro" id="IPR003891">
    <property type="entry name" value="Initiation_fac_eIF4g_MI"/>
</dbReference>
<accession>A0A1F5LQI3</accession>
<dbReference type="PANTHER" id="PTHR18034">
    <property type="entry name" value="CELL CYCLE CONTROL PROTEIN CWF22-RELATED"/>
    <property type="match status" value="1"/>
</dbReference>
<keyword evidence="7" id="KW-0539">Nucleus</keyword>
<evidence type="ECO:0000256" key="5">
    <source>
        <dbReference type="ARBA" id="ARBA00022728"/>
    </source>
</evidence>
<dbReference type="Gene3D" id="1.25.40.180">
    <property type="match status" value="1"/>
</dbReference>
<evidence type="ECO:0000256" key="2">
    <source>
        <dbReference type="ARBA" id="ARBA00006856"/>
    </source>
</evidence>
<dbReference type="AlphaFoldDB" id="A0A1F5LQI3"/>
<evidence type="ECO:0000256" key="1">
    <source>
        <dbReference type="ARBA" id="ARBA00004123"/>
    </source>
</evidence>
<name>A0A1F5LQI3_PENAI</name>
<dbReference type="EMBL" id="LXJU01000004">
    <property type="protein sequence ID" value="OGE55462.1"/>
    <property type="molecule type" value="Genomic_DNA"/>
</dbReference>
<dbReference type="Pfam" id="PF02847">
    <property type="entry name" value="MA3"/>
    <property type="match status" value="1"/>
</dbReference>
<dbReference type="GO" id="GO:0003723">
    <property type="term" value="F:RNA binding"/>
    <property type="evidence" value="ECO:0007669"/>
    <property type="project" value="InterPro"/>
</dbReference>
<feature type="region of interest" description="Disordered" evidence="10">
    <location>
        <begin position="383"/>
        <end position="419"/>
    </location>
</feature>
<dbReference type="SUPFAM" id="SSF48371">
    <property type="entry name" value="ARM repeat"/>
    <property type="match status" value="1"/>
</dbReference>
<dbReference type="FunFam" id="1.25.40.180:FF:000004">
    <property type="entry name" value="pre-mRNA-splicing factor CWC22 homolog"/>
    <property type="match status" value="1"/>
</dbReference>
<keyword evidence="4" id="KW-0507">mRNA processing</keyword>